<accession>A0A5N6KKV7</accession>
<sequence>MNNIPHLSSLISHLSSLIASTIETAYTGITNIINININQKQNLNQIIISPLQSTNPQQTTSNPSYPHHPIIPSTLQKNPSSNPTKLGTPLFTLPISPKLYPYLYRFAGIKFNTYRHPYHSFNPNSKPNPL</sequence>
<proteinExistence type="predicted"/>
<keyword evidence="2" id="KW-1185">Reference proteome</keyword>
<evidence type="ECO:0000313" key="2">
    <source>
        <dbReference type="Proteomes" id="UP000326757"/>
    </source>
</evidence>
<gene>
    <name evidence="1" type="ORF">EYC80_003808</name>
</gene>
<protein>
    <submittedName>
        <fullName evidence="1">Uncharacterized protein</fullName>
    </submittedName>
</protein>
<reference evidence="1 2" key="1">
    <citation type="submission" date="2019-06" db="EMBL/GenBank/DDBJ databases">
        <title>Genome Sequence of the Brown Rot Fungal Pathogen Monilinia laxa.</title>
        <authorList>
            <person name="De Miccolis Angelini R.M."/>
            <person name="Landi L."/>
            <person name="Abate D."/>
            <person name="Pollastro S."/>
            <person name="Romanazzi G."/>
            <person name="Faretra F."/>
        </authorList>
    </citation>
    <scope>NUCLEOTIDE SEQUENCE [LARGE SCALE GENOMIC DNA]</scope>
    <source>
        <strain evidence="1 2">Mlax316</strain>
    </source>
</reference>
<dbReference type="AlphaFoldDB" id="A0A5N6KKV7"/>
<dbReference type="Proteomes" id="UP000326757">
    <property type="component" value="Unassembled WGS sequence"/>
</dbReference>
<evidence type="ECO:0000313" key="1">
    <source>
        <dbReference type="EMBL" id="KAB8304404.1"/>
    </source>
</evidence>
<name>A0A5N6KKV7_MONLA</name>
<organism evidence="1 2">
    <name type="scientific">Monilinia laxa</name>
    <name type="common">Brown rot fungus</name>
    <name type="synonym">Sclerotinia laxa</name>
    <dbReference type="NCBI Taxonomy" id="61186"/>
    <lineage>
        <taxon>Eukaryota</taxon>
        <taxon>Fungi</taxon>
        <taxon>Dikarya</taxon>
        <taxon>Ascomycota</taxon>
        <taxon>Pezizomycotina</taxon>
        <taxon>Leotiomycetes</taxon>
        <taxon>Helotiales</taxon>
        <taxon>Sclerotiniaceae</taxon>
        <taxon>Monilinia</taxon>
    </lineage>
</organism>
<comment type="caution">
    <text evidence="1">The sequence shown here is derived from an EMBL/GenBank/DDBJ whole genome shotgun (WGS) entry which is preliminary data.</text>
</comment>
<dbReference type="EMBL" id="VIGI01000001">
    <property type="protein sequence ID" value="KAB8304404.1"/>
    <property type="molecule type" value="Genomic_DNA"/>
</dbReference>